<dbReference type="OrthoDB" id="9798104at2"/>
<dbReference type="Pfam" id="PF00027">
    <property type="entry name" value="cNMP_binding"/>
    <property type="match status" value="1"/>
</dbReference>
<dbReference type="InterPro" id="IPR018490">
    <property type="entry name" value="cNMP-bd_dom_sf"/>
</dbReference>
<dbReference type="EMBL" id="FOLO01000053">
    <property type="protein sequence ID" value="SFD38777.1"/>
    <property type="molecule type" value="Genomic_DNA"/>
</dbReference>
<dbReference type="Proteomes" id="UP000198862">
    <property type="component" value="Unassembled WGS sequence"/>
</dbReference>
<dbReference type="PROSITE" id="PS50042">
    <property type="entry name" value="CNMP_BINDING_3"/>
    <property type="match status" value="1"/>
</dbReference>
<dbReference type="AlphaFoldDB" id="A0A1I1RXF2"/>
<protein>
    <submittedName>
        <fullName evidence="2">cAMP-binding domain of CRP or a regulatory subunit of cAMP-dependent protein kinases</fullName>
    </submittedName>
</protein>
<dbReference type="STRING" id="1123010.SAMN02745724_04372"/>
<accession>A0A1I1RXF2</accession>
<evidence type="ECO:0000313" key="2">
    <source>
        <dbReference type="EMBL" id="SFD38777.1"/>
    </source>
</evidence>
<reference evidence="2 3" key="1">
    <citation type="submission" date="2016-10" db="EMBL/GenBank/DDBJ databases">
        <authorList>
            <person name="de Groot N.N."/>
        </authorList>
    </citation>
    <scope>NUCLEOTIDE SEQUENCE [LARGE SCALE GENOMIC DNA]</scope>
    <source>
        <strain evidence="2 3">DSM 6059</strain>
    </source>
</reference>
<sequence>MKNKQNTEPYTHLKTVFEKKIDCHFNDWSAFSEKFHLKTFTTNEHWIKAGEFCDDMCFILKGILRVYYIDRSGNEINQHFYQANEVLSPISALISDEPCQYYIQALEPCELMLANYHDLNNISIVQPQWLQLEVKLLQTVFIKNAKREAQLLLGNAEQRYKWFLKEFPELNEKLPQYHIASFLGITPVSLSRLRKKIQV</sequence>
<dbReference type="RefSeq" id="WP_091989758.1">
    <property type="nucleotide sequence ID" value="NZ_FOLO01000053.1"/>
</dbReference>
<proteinExistence type="predicted"/>
<dbReference type="Gene3D" id="2.60.120.10">
    <property type="entry name" value="Jelly Rolls"/>
    <property type="match status" value="1"/>
</dbReference>
<dbReference type="GO" id="GO:0016301">
    <property type="term" value="F:kinase activity"/>
    <property type="evidence" value="ECO:0007669"/>
    <property type="project" value="UniProtKB-KW"/>
</dbReference>
<dbReference type="InterPro" id="IPR000595">
    <property type="entry name" value="cNMP-bd_dom"/>
</dbReference>
<feature type="domain" description="Cyclic nucleotide-binding" evidence="1">
    <location>
        <begin position="38"/>
        <end position="122"/>
    </location>
</feature>
<gene>
    <name evidence="2" type="ORF">SAMN02745724_04372</name>
</gene>
<dbReference type="CDD" id="cd00038">
    <property type="entry name" value="CAP_ED"/>
    <property type="match status" value="1"/>
</dbReference>
<dbReference type="InterPro" id="IPR014710">
    <property type="entry name" value="RmlC-like_jellyroll"/>
</dbReference>
<evidence type="ECO:0000259" key="1">
    <source>
        <dbReference type="PROSITE" id="PS50042"/>
    </source>
</evidence>
<name>A0A1I1RXF2_9GAMM</name>
<keyword evidence="2" id="KW-0418">Kinase</keyword>
<keyword evidence="3" id="KW-1185">Reference proteome</keyword>
<keyword evidence="2" id="KW-0808">Transferase</keyword>
<organism evidence="2 3">
    <name type="scientific">Pseudoalteromonas denitrificans DSM 6059</name>
    <dbReference type="NCBI Taxonomy" id="1123010"/>
    <lineage>
        <taxon>Bacteria</taxon>
        <taxon>Pseudomonadati</taxon>
        <taxon>Pseudomonadota</taxon>
        <taxon>Gammaproteobacteria</taxon>
        <taxon>Alteromonadales</taxon>
        <taxon>Pseudoalteromonadaceae</taxon>
        <taxon>Pseudoalteromonas</taxon>
    </lineage>
</organism>
<dbReference type="SUPFAM" id="SSF51206">
    <property type="entry name" value="cAMP-binding domain-like"/>
    <property type="match status" value="1"/>
</dbReference>
<evidence type="ECO:0000313" key="3">
    <source>
        <dbReference type="Proteomes" id="UP000198862"/>
    </source>
</evidence>